<organism evidence="2">
    <name type="scientific">Clostridioides difficile</name>
    <name type="common">Peptoclostridium difficile</name>
    <dbReference type="NCBI Taxonomy" id="1496"/>
    <lineage>
        <taxon>Bacteria</taxon>
        <taxon>Bacillati</taxon>
        <taxon>Bacillota</taxon>
        <taxon>Clostridia</taxon>
        <taxon>Peptostreptococcales</taxon>
        <taxon>Peptostreptococcaceae</taxon>
        <taxon>Clostridioides</taxon>
    </lineage>
</organism>
<gene>
    <name evidence="3" type="ORF">BN1095_920015</name>
    <name evidence="2" type="ORF">BN1096_610114</name>
    <name evidence="1" type="ORF">BN1097_610063</name>
</gene>
<sequence>MINNKWSNSNNFHDNNSTLDYIEDFIYCMSHSNSFNDMIFKGGITLLCAFKKYNYGNRRLTKDIDIHGTDYNKWLNFKKDIIACSQYSRFKVIYKVIKEIATSEATKNESVTIGVYRAAELITRFSIDVNFKWSTLDSEKYSLGGLVTINGYTPELILVDKIHACESKQINRRLKDLFDIYSLSYLKGYNSNDLVRLYIDKYKNIPEKMYMFQLENFNTLEHGYNRLRGIESKPEFATVYKRVSNFIVPIHTFIASKSNKNYVWRNDRWTLQE</sequence>
<dbReference type="EMBL" id="LK932400">
    <property type="protein sequence ID" value="CDS86958.1"/>
    <property type="molecule type" value="Genomic_DNA"/>
</dbReference>
<dbReference type="Pfam" id="PF08843">
    <property type="entry name" value="AbiEii"/>
    <property type="match status" value="1"/>
</dbReference>
<accession>A0A069AFQ2</accession>
<evidence type="ECO:0000313" key="1">
    <source>
        <dbReference type="EMBL" id="CDS86958.1"/>
    </source>
</evidence>
<dbReference type="EMBL" id="LK932515">
    <property type="protein sequence ID" value="CDS87300.1"/>
    <property type="molecule type" value="Genomic_DNA"/>
</dbReference>
<dbReference type="EMBL" id="LK933537">
    <property type="protein sequence ID" value="CDT81862.1"/>
    <property type="molecule type" value="Genomic_DNA"/>
</dbReference>
<dbReference type="AlphaFoldDB" id="A0A069AFQ2"/>
<reference evidence="2" key="1">
    <citation type="submission" date="2014-07" db="EMBL/GenBank/DDBJ databases">
        <authorList>
            <person name="Monot Marc"/>
        </authorList>
    </citation>
    <scope>NUCLEOTIDE SEQUENCE</scope>
    <source>
        <strain evidence="3">7032989</strain>
        <strain evidence="1">7032994</strain>
    </source>
</reference>
<evidence type="ECO:0000313" key="2">
    <source>
        <dbReference type="EMBL" id="CDS87300.1"/>
    </source>
</evidence>
<dbReference type="InterPro" id="IPR014942">
    <property type="entry name" value="AbiEii"/>
</dbReference>
<dbReference type="RefSeq" id="WP_021366625.1">
    <property type="nucleotide sequence ID" value="NZ_BBYB01000069.1"/>
</dbReference>
<evidence type="ECO:0008006" key="4">
    <source>
        <dbReference type="Google" id="ProtNLM"/>
    </source>
</evidence>
<name>A0A069AFQ2_CLODI</name>
<proteinExistence type="predicted"/>
<evidence type="ECO:0000313" key="3">
    <source>
        <dbReference type="EMBL" id="CDT81862.1"/>
    </source>
</evidence>
<protein>
    <recommendedName>
        <fullName evidence="4">Nucleotidyl transferase AbiEii/AbiGii toxin family protein</fullName>
    </recommendedName>
</protein>